<gene>
    <name evidence="7" type="ORF">ENM60_00145</name>
</gene>
<dbReference type="InterPro" id="IPR002052">
    <property type="entry name" value="DNA_methylase_N6_adenine_CS"/>
</dbReference>
<dbReference type="PRINTS" id="PR00507">
    <property type="entry name" value="N12N6MTFRASE"/>
</dbReference>
<dbReference type="Gene3D" id="3.40.50.150">
    <property type="entry name" value="Vaccinia Virus protein VP39"/>
    <property type="match status" value="1"/>
</dbReference>
<sequence>METGELHPETLKYISETSLEYRRRMGQFFTPRSLREELFQRLPRLVKPRVVDPACGTGEFLLSAREHFIDPELYCWEIDPKLAEIARRVVPDARVEVADSLRKPLKEEFDVVVGNPPYFEFKPSREIELKFREVLWGRVNIYALFIYLGLKILKPGGYLAFVVSSSMNNGAYFKKLREFIVGNADILYMRVIEDPHVFEEVNHTFQLLVLRKAPNTGRYVFSRGEITIFSERAEEIRRAFEGAYTLRELGYRVQTGRVVWNQHREKLTRDPGRGVLLIWARNIKGGRLLLNNSSRPQYIAWPREKADVGPAIVVTRIVGHPKRARLEAALVPPGTVFVAENHVNVIYPPQGASLDELEEVVGQLNSPRTQELVSIITGNTQISKNELESLIPIKLVRSNAC</sequence>
<keyword evidence="2 7" id="KW-0489">Methyltransferase</keyword>
<dbReference type="PANTHER" id="PTHR33841:SF1">
    <property type="entry name" value="DNA METHYLTRANSFERASE A"/>
    <property type="match status" value="1"/>
</dbReference>
<organism evidence="7">
    <name type="scientific">Thermogladius calderae</name>
    <dbReference type="NCBI Taxonomy" id="1200300"/>
    <lineage>
        <taxon>Archaea</taxon>
        <taxon>Thermoproteota</taxon>
        <taxon>Thermoprotei</taxon>
        <taxon>Desulfurococcales</taxon>
        <taxon>Desulfurococcaceae</taxon>
        <taxon>Thermogladius</taxon>
    </lineage>
</organism>
<accession>A0A7J3XXA7</accession>
<comment type="catalytic activity">
    <reaction evidence="5">
        <text>a 2'-deoxyadenosine in DNA + S-adenosyl-L-methionine = an N(6)-methyl-2'-deoxyadenosine in DNA + S-adenosyl-L-homocysteine + H(+)</text>
        <dbReference type="Rhea" id="RHEA:15197"/>
        <dbReference type="Rhea" id="RHEA-COMP:12418"/>
        <dbReference type="Rhea" id="RHEA-COMP:12419"/>
        <dbReference type="ChEBI" id="CHEBI:15378"/>
        <dbReference type="ChEBI" id="CHEBI:57856"/>
        <dbReference type="ChEBI" id="CHEBI:59789"/>
        <dbReference type="ChEBI" id="CHEBI:90615"/>
        <dbReference type="ChEBI" id="CHEBI:90616"/>
        <dbReference type="EC" id="2.1.1.72"/>
    </reaction>
</comment>
<keyword evidence="3" id="KW-0808">Transferase</keyword>
<name>A0A7J3XXA7_9CREN</name>
<evidence type="ECO:0000313" key="7">
    <source>
        <dbReference type="EMBL" id="HHP67203.1"/>
    </source>
</evidence>
<reference evidence="7" key="1">
    <citation type="journal article" date="2020" name="mSystems">
        <title>Genome- and Community-Level Interaction Insights into Carbon Utilization and Element Cycling Functions of Hydrothermarchaeota in Hydrothermal Sediment.</title>
        <authorList>
            <person name="Zhou Z."/>
            <person name="Liu Y."/>
            <person name="Xu W."/>
            <person name="Pan J."/>
            <person name="Luo Z.H."/>
            <person name="Li M."/>
        </authorList>
    </citation>
    <scope>NUCLEOTIDE SEQUENCE [LARGE SCALE GENOMIC DNA]</scope>
    <source>
        <strain evidence="7">SpSt-110</strain>
    </source>
</reference>
<dbReference type="GO" id="GO:0032259">
    <property type="term" value="P:methylation"/>
    <property type="evidence" value="ECO:0007669"/>
    <property type="project" value="UniProtKB-KW"/>
</dbReference>
<evidence type="ECO:0000256" key="4">
    <source>
        <dbReference type="ARBA" id="ARBA00022691"/>
    </source>
</evidence>
<evidence type="ECO:0000259" key="6">
    <source>
        <dbReference type="Pfam" id="PF07669"/>
    </source>
</evidence>
<evidence type="ECO:0000256" key="1">
    <source>
        <dbReference type="ARBA" id="ARBA00011900"/>
    </source>
</evidence>
<dbReference type="GO" id="GO:0006304">
    <property type="term" value="P:DNA modification"/>
    <property type="evidence" value="ECO:0007669"/>
    <property type="project" value="InterPro"/>
</dbReference>
<evidence type="ECO:0000256" key="5">
    <source>
        <dbReference type="ARBA" id="ARBA00047942"/>
    </source>
</evidence>
<dbReference type="PANTHER" id="PTHR33841">
    <property type="entry name" value="DNA METHYLTRANSFERASE YEEA-RELATED"/>
    <property type="match status" value="1"/>
</dbReference>
<proteinExistence type="predicted"/>
<dbReference type="AlphaFoldDB" id="A0A7J3XXA7"/>
<protein>
    <recommendedName>
        <fullName evidence="1">site-specific DNA-methyltransferase (adenine-specific)</fullName>
        <ecNumber evidence="1">2.1.1.72</ecNumber>
    </recommendedName>
</protein>
<dbReference type="PROSITE" id="PS00092">
    <property type="entry name" value="N6_MTASE"/>
    <property type="match status" value="1"/>
</dbReference>
<dbReference type="Pfam" id="PF07669">
    <property type="entry name" value="Eco57I"/>
    <property type="match status" value="1"/>
</dbReference>
<feature type="domain" description="Type II methyltransferase M.TaqI-like" evidence="6">
    <location>
        <begin position="105"/>
        <end position="194"/>
    </location>
</feature>
<dbReference type="InterPro" id="IPR011639">
    <property type="entry name" value="MethylTrfase_TaqI-like_dom"/>
</dbReference>
<evidence type="ECO:0000256" key="3">
    <source>
        <dbReference type="ARBA" id="ARBA00022679"/>
    </source>
</evidence>
<dbReference type="EMBL" id="DRYK01000005">
    <property type="protein sequence ID" value="HHP67203.1"/>
    <property type="molecule type" value="Genomic_DNA"/>
</dbReference>
<dbReference type="GO" id="GO:0009007">
    <property type="term" value="F:site-specific DNA-methyltransferase (adenine-specific) activity"/>
    <property type="evidence" value="ECO:0007669"/>
    <property type="project" value="UniProtKB-EC"/>
</dbReference>
<dbReference type="InterPro" id="IPR050953">
    <property type="entry name" value="N4_N6_ade-DNA_methylase"/>
</dbReference>
<dbReference type="SUPFAM" id="SSF53335">
    <property type="entry name" value="S-adenosyl-L-methionine-dependent methyltransferases"/>
    <property type="match status" value="1"/>
</dbReference>
<keyword evidence="4" id="KW-0949">S-adenosyl-L-methionine</keyword>
<dbReference type="EC" id="2.1.1.72" evidence="1"/>
<comment type="caution">
    <text evidence="7">The sequence shown here is derived from an EMBL/GenBank/DDBJ whole genome shotgun (WGS) entry which is preliminary data.</text>
</comment>
<dbReference type="CDD" id="cd02440">
    <property type="entry name" value="AdoMet_MTases"/>
    <property type="match status" value="1"/>
</dbReference>
<evidence type="ECO:0000256" key="2">
    <source>
        <dbReference type="ARBA" id="ARBA00022603"/>
    </source>
</evidence>
<dbReference type="InterPro" id="IPR029063">
    <property type="entry name" value="SAM-dependent_MTases_sf"/>
</dbReference>
<dbReference type="GO" id="GO:0003676">
    <property type="term" value="F:nucleic acid binding"/>
    <property type="evidence" value="ECO:0007669"/>
    <property type="project" value="InterPro"/>
</dbReference>